<dbReference type="UniPathway" id="UPA00068">
    <property type="reaction ID" value="UER00107"/>
</dbReference>
<dbReference type="Gene3D" id="3.40.1160.10">
    <property type="entry name" value="Acetylglutamate kinase-like"/>
    <property type="match status" value="1"/>
</dbReference>
<feature type="binding site" evidence="9">
    <location>
        <position position="153"/>
    </location>
    <ligand>
        <name>substrate</name>
    </ligand>
</feature>
<evidence type="ECO:0000259" key="10">
    <source>
        <dbReference type="Pfam" id="PF00696"/>
    </source>
</evidence>
<dbReference type="InterPro" id="IPR004662">
    <property type="entry name" value="AcgluKinase_fam"/>
</dbReference>
<dbReference type="InterPro" id="IPR001048">
    <property type="entry name" value="Asp/Glu/Uridylate_kinase"/>
</dbReference>
<dbReference type="GO" id="GO:0005737">
    <property type="term" value="C:cytoplasm"/>
    <property type="evidence" value="ECO:0007669"/>
    <property type="project" value="UniProtKB-SubCell"/>
</dbReference>
<dbReference type="AlphaFoldDB" id="A0A1I3NXS0"/>
<dbReference type="EMBL" id="FORR01000005">
    <property type="protein sequence ID" value="SFJ14075.1"/>
    <property type="molecule type" value="Genomic_DNA"/>
</dbReference>
<keyword evidence="12" id="KW-1185">Reference proteome</keyword>
<dbReference type="HAMAP" id="MF_00082">
    <property type="entry name" value="ArgB"/>
    <property type="match status" value="1"/>
</dbReference>
<evidence type="ECO:0000313" key="11">
    <source>
        <dbReference type="EMBL" id="SFJ14075.1"/>
    </source>
</evidence>
<dbReference type="NCBIfam" id="TIGR00761">
    <property type="entry name" value="argB"/>
    <property type="match status" value="1"/>
</dbReference>
<evidence type="ECO:0000256" key="7">
    <source>
        <dbReference type="ARBA" id="ARBA00022840"/>
    </source>
</evidence>
<proteinExistence type="inferred from homology"/>
<protein>
    <recommendedName>
        <fullName evidence="9">Acetylglutamate kinase</fullName>
        <ecNumber evidence="9">2.7.2.8</ecNumber>
    </recommendedName>
    <alternativeName>
        <fullName evidence="9">N-acetyl-L-glutamate 5-phosphotransferase</fullName>
    </alternativeName>
    <alternativeName>
        <fullName evidence="9">NAG kinase</fullName>
        <shortName evidence="9">NAGK</shortName>
    </alternativeName>
</protein>
<dbReference type="Pfam" id="PF00696">
    <property type="entry name" value="AA_kinase"/>
    <property type="match status" value="1"/>
</dbReference>
<dbReference type="PANTHER" id="PTHR23342">
    <property type="entry name" value="N-ACETYLGLUTAMATE SYNTHASE"/>
    <property type="match status" value="1"/>
</dbReference>
<keyword evidence="5 9" id="KW-0547">Nucleotide-binding</keyword>
<comment type="similarity">
    <text evidence="9">Belongs to the acetylglutamate kinase family. ArgB subfamily.</text>
</comment>
<dbReference type="EC" id="2.7.2.8" evidence="9"/>
<sequence length="261" mass="28123">MQIVIKIGGSVLEHLHSAFFQECLQLKEKGLTPVIVHGGGPVISQWMDQLGFQPQFVDGLRVTDEQTLTIVEMVLAGSVNKHLVTKFRQAGAKAIGMTGIDLGLIQVEPLNHSLGFVGRVTHVNKEVIQLILDQGWIPVIASLGVDHEGQHYNVNADDVASAIADALKAKKLISVSNVDGIQINDQPLKQATADEIEAYIRTGEITGGMIPKVRSGLRSLTGSVQEVVIVNGQQPGCLTDDSHGTRLIKGEVKSHVFISHL</sequence>
<comment type="pathway">
    <text evidence="1 9">Amino-acid biosynthesis; L-arginine biosynthesis; N(2)-acetyl-L-ornithine from L-glutamate: step 2/4.</text>
</comment>
<evidence type="ECO:0000256" key="1">
    <source>
        <dbReference type="ARBA" id="ARBA00004828"/>
    </source>
</evidence>
<dbReference type="PIRSF" id="PIRSF000728">
    <property type="entry name" value="NAGK"/>
    <property type="match status" value="1"/>
</dbReference>
<feature type="domain" description="Aspartate/glutamate/uridylate kinase" evidence="10">
    <location>
        <begin position="1"/>
        <end position="231"/>
    </location>
</feature>
<dbReference type="InterPro" id="IPR036393">
    <property type="entry name" value="AceGlu_kinase-like_sf"/>
</dbReference>
<keyword evidence="6 9" id="KW-0418">Kinase</keyword>
<organism evidence="11 12">
    <name type="scientific">Thermoflavimicrobium dichotomicum</name>
    <dbReference type="NCBI Taxonomy" id="46223"/>
    <lineage>
        <taxon>Bacteria</taxon>
        <taxon>Bacillati</taxon>
        <taxon>Bacillota</taxon>
        <taxon>Bacilli</taxon>
        <taxon>Bacillales</taxon>
        <taxon>Thermoactinomycetaceae</taxon>
        <taxon>Thermoflavimicrobium</taxon>
    </lineage>
</organism>
<dbReference type="RefSeq" id="WP_175482341.1">
    <property type="nucleotide sequence ID" value="NZ_FORR01000005.1"/>
</dbReference>
<feature type="binding site" evidence="9">
    <location>
        <begin position="39"/>
        <end position="40"/>
    </location>
    <ligand>
        <name>substrate</name>
    </ligand>
</feature>
<comment type="function">
    <text evidence="9">Catalyzes the ATP-dependent phosphorylation of N-acetyl-L-glutamate.</text>
</comment>
<dbReference type="PANTHER" id="PTHR23342:SF0">
    <property type="entry name" value="N-ACETYLGLUTAMATE SYNTHASE, MITOCHONDRIAL"/>
    <property type="match status" value="1"/>
</dbReference>
<dbReference type="GO" id="GO:0005524">
    <property type="term" value="F:ATP binding"/>
    <property type="evidence" value="ECO:0007669"/>
    <property type="project" value="UniProtKB-UniRule"/>
</dbReference>
<comment type="catalytic activity">
    <reaction evidence="8 9">
        <text>N-acetyl-L-glutamate + ATP = N-acetyl-L-glutamyl 5-phosphate + ADP</text>
        <dbReference type="Rhea" id="RHEA:14629"/>
        <dbReference type="ChEBI" id="CHEBI:30616"/>
        <dbReference type="ChEBI" id="CHEBI:44337"/>
        <dbReference type="ChEBI" id="CHEBI:57936"/>
        <dbReference type="ChEBI" id="CHEBI:456216"/>
        <dbReference type="EC" id="2.7.2.8"/>
    </reaction>
</comment>
<feature type="site" description="Transition state stabilizer" evidence="9">
    <location>
        <position position="6"/>
    </location>
</feature>
<keyword evidence="9" id="KW-0963">Cytoplasm</keyword>
<evidence type="ECO:0000313" key="12">
    <source>
        <dbReference type="Proteomes" id="UP000199545"/>
    </source>
</evidence>
<keyword evidence="7 9" id="KW-0067">ATP-binding</keyword>
<evidence type="ECO:0000256" key="2">
    <source>
        <dbReference type="ARBA" id="ARBA00022571"/>
    </source>
</evidence>
<feature type="binding site" evidence="9">
    <location>
        <position position="61"/>
    </location>
    <ligand>
        <name>substrate</name>
    </ligand>
</feature>
<accession>A0A1I3NXS0</accession>
<gene>
    <name evidence="9" type="primary">argB</name>
    <name evidence="11" type="ORF">SAMN05421852_10515</name>
</gene>
<reference evidence="11 12" key="1">
    <citation type="submission" date="2016-10" db="EMBL/GenBank/DDBJ databases">
        <authorList>
            <person name="de Groot N.N."/>
        </authorList>
    </citation>
    <scope>NUCLEOTIDE SEQUENCE [LARGE SCALE GENOMIC DNA]</scope>
    <source>
        <strain evidence="11 12">DSM 44778</strain>
    </source>
</reference>
<keyword evidence="3 9" id="KW-0028">Amino-acid biosynthesis</keyword>
<dbReference type="GO" id="GO:0042450">
    <property type="term" value="P:L-arginine biosynthetic process via ornithine"/>
    <property type="evidence" value="ECO:0007669"/>
    <property type="project" value="UniProtKB-UniRule"/>
</dbReference>
<dbReference type="SUPFAM" id="SSF53633">
    <property type="entry name" value="Carbamate kinase-like"/>
    <property type="match status" value="1"/>
</dbReference>
<dbReference type="FunFam" id="3.40.1160.10:FF:000004">
    <property type="entry name" value="Acetylglutamate kinase"/>
    <property type="match status" value="1"/>
</dbReference>
<name>A0A1I3NXS0_9BACL</name>
<keyword evidence="4 9" id="KW-0808">Transferase</keyword>
<dbReference type="InterPro" id="IPR037528">
    <property type="entry name" value="ArgB"/>
</dbReference>
<dbReference type="Proteomes" id="UP000199545">
    <property type="component" value="Unassembled WGS sequence"/>
</dbReference>
<comment type="subcellular location">
    <subcellularLocation>
        <location evidence="9">Cytoplasm</location>
    </subcellularLocation>
</comment>
<evidence type="ECO:0000256" key="5">
    <source>
        <dbReference type="ARBA" id="ARBA00022741"/>
    </source>
</evidence>
<evidence type="ECO:0000256" key="6">
    <source>
        <dbReference type="ARBA" id="ARBA00022777"/>
    </source>
</evidence>
<evidence type="ECO:0000256" key="8">
    <source>
        <dbReference type="ARBA" id="ARBA00048141"/>
    </source>
</evidence>
<evidence type="ECO:0000256" key="3">
    <source>
        <dbReference type="ARBA" id="ARBA00022605"/>
    </source>
</evidence>
<dbReference type="CDD" id="cd04238">
    <property type="entry name" value="AAK_NAGK-like"/>
    <property type="match status" value="1"/>
</dbReference>
<keyword evidence="2 9" id="KW-0055">Arginine biosynthesis</keyword>
<evidence type="ECO:0000256" key="9">
    <source>
        <dbReference type="HAMAP-Rule" id="MF_00082"/>
    </source>
</evidence>
<evidence type="ECO:0000256" key="4">
    <source>
        <dbReference type="ARBA" id="ARBA00022679"/>
    </source>
</evidence>
<dbReference type="GO" id="GO:0003991">
    <property type="term" value="F:acetylglutamate kinase activity"/>
    <property type="evidence" value="ECO:0007669"/>
    <property type="project" value="UniProtKB-UniRule"/>
</dbReference>
<feature type="site" description="Transition state stabilizer" evidence="9">
    <location>
        <position position="212"/>
    </location>
</feature>
<dbReference type="STRING" id="46223.SAMN05421852_10515"/>